<gene>
    <name evidence="6" type="ORF">MM415B00355_0008</name>
</gene>
<dbReference type="InterPro" id="IPR000064">
    <property type="entry name" value="NLP_P60_dom"/>
</dbReference>
<feature type="domain" description="NlpC/P60" evidence="5">
    <location>
        <begin position="43"/>
        <end position="184"/>
    </location>
</feature>
<dbReference type="InterPro" id="IPR038765">
    <property type="entry name" value="Papain-like_cys_pep_sf"/>
</dbReference>
<dbReference type="AlphaFoldDB" id="A0A6M3JAG9"/>
<accession>A0A6M3JAG9</accession>
<reference evidence="6" key="1">
    <citation type="submission" date="2020-03" db="EMBL/GenBank/DDBJ databases">
        <title>The deep terrestrial virosphere.</title>
        <authorList>
            <person name="Holmfeldt K."/>
            <person name="Nilsson E."/>
            <person name="Simone D."/>
            <person name="Lopez-Fernandez M."/>
            <person name="Wu X."/>
            <person name="de Brujin I."/>
            <person name="Lundin D."/>
            <person name="Andersson A."/>
            <person name="Bertilsson S."/>
            <person name="Dopson M."/>
        </authorList>
    </citation>
    <scope>NUCLEOTIDE SEQUENCE</scope>
    <source>
        <strain evidence="6">MM415B00355</strain>
    </source>
</reference>
<protein>
    <submittedName>
        <fullName evidence="6">Putative cell wall peptidase</fullName>
    </submittedName>
</protein>
<keyword evidence="3" id="KW-0378">Hydrolase</keyword>
<evidence type="ECO:0000256" key="3">
    <source>
        <dbReference type="ARBA" id="ARBA00022801"/>
    </source>
</evidence>
<dbReference type="Pfam" id="PF00877">
    <property type="entry name" value="NLPC_P60"/>
    <property type="match status" value="1"/>
</dbReference>
<evidence type="ECO:0000256" key="1">
    <source>
        <dbReference type="ARBA" id="ARBA00007074"/>
    </source>
</evidence>
<dbReference type="PROSITE" id="PS51935">
    <property type="entry name" value="NLPC_P60"/>
    <property type="match status" value="1"/>
</dbReference>
<evidence type="ECO:0000256" key="2">
    <source>
        <dbReference type="ARBA" id="ARBA00022670"/>
    </source>
</evidence>
<dbReference type="EMBL" id="MT141553">
    <property type="protein sequence ID" value="QJA66308.1"/>
    <property type="molecule type" value="Genomic_DNA"/>
</dbReference>
<dbReference type="Gene3D" id="3.90.1720.10">
    <property type="entry name" value="endopeptidase domain like (from Nostoc punctiforme)"/>
    <property type="match status" value="1"/>
</dbReference>
<keyword evidence="4" id="KW-0788">Thiol protease</keyword>
<dbReference type="GO" id="GO:0008234">
    <property type="term" value="F:cysteine-type peptidase activity"/>
    <property type="evidence" value="ECO:0007669"/>
    <property type="project" value="UniProtKB-KW"/>
</dbReference>
<proteinExistence type="inferred from homology"/>
<organism evidence="6">
    <name type="scientific">viral metagenome</name>
    <dbReference type="NCBI Taxonomy" id="1070528"/>
    <lineage>
        <taxon>unclassified sequences</taxon>
        <taxon>metagenomes</taxon>
        <taxon>organismal metagenomes</taxon>
    </lineage>
</organism>
<keyword evidence="2" id="KW-0645">Protease</keyword>
<dbReference type="SUPFAM" id="SSF54001">
    <property type="entry name" value="Cysteine proteinases"/>
    <property type="match status" value="1"/>
</dbReference>
<comment type="similarity">
    <text evidence="1">Belongs to the peptidase C40 family.</text>
</comment>
<name>A0A6M3JAG9_9ZZZZ</name>
<evidence type="ECO:0000259" key="5">
    <source>
        <dbReference type="PROSITE" id="PS51935"/>
    </source>
</evidence>
<sequence>MGTEGATARRPDYDGECVVHWDRPALGCPDCRRDRWGERYPGAPYRRRVVAVARSLVGAPFRHRGRGRSGVDCVGVLAVVAREVGFVVRPFDAYPEDAEGPEVSDRLDERFDRVPPGAEVLPGDFFFLELRRAGRHVGILTDGGTIVHARRFPHEQEGEETGVVEEVPFDARWLRRVLIAYRFPGIDSDDGMGGVSDG</sequence>
<evidence type="ECO:0000313" key="6">
    <source>
        <dbReference type="EMBL" id="QJA66308.1"/>
    </source>
</evidence>
<dbReference type="GO" id="GO:0006508">
    <property type="term" value="P:proteolysis"/>
    <property type="evidence" value="ECO:0007669"/>
    <property type="project" value="UniProtKB-KW"/>
</dbReference>
<evidence type="ECO:0000256" key="4">
    <source>
        <dbReference type="ARBA" id="ARBA00022807"/>
    </source>
</evidence>